<gene>
    <name evidence="1" type="ORF">GCM10023189_12230</name>
</gene>
<dbReference type="NCBIfam" id="TIGR02453">
    <property type="entry name" value="TIGR02453 family protein"/>
    <property type="match status" value="1"/>
</dbReference>
<dbReference type="PIRSF" id="PIRSF028451">
    <property type="entry name" value="UCP028451"/>
    <property type="match status" value="1"/>
</dbReference>
<name>A0ABP8MKF7_9BACT</name>
<sequence>MTTNPTKKATLTVATLYFLRDLAQNNQREWFHMNRKRYEAARQEFEALIGQVLLQLTAIEPLPNTEVKDCIFRINRDIRFSKDKSPYKLNFAAAIGPGGRHSGRTDYYLHIQPGNESFLGAGMWNPTPTQLAKYRQEIDYNAAELKRIIEADEFRAYFPEIWGEVMKTAPKGYSADHPEIDLLRRKQLFFMHRFTDKEVLKPGFAAEVVKACQVIKPYCDFLNYLFFEEQDEPVDL</sequence>
<dbReference type="Proteomes" id="UP001501175">
    <property type="component" value="Unassembled WGS sequence"/>
</dbReference>
<dbReference type="Pfam" id="PF09365">
    <property type="entry name" value="DUF2461"/>
    <property type="match status" value="1"/>
</dbReference>
<reference evidence="2" key="1">
    <citation type="journal article" date="2019" name="Int. J. Syst. Evol. Microbiol.">
        <title>The Global Catalogue of Microorganisms (GCM) 10K type strain sequencing project: providing services to taxonomists for standard genome sequencing and annotation.</title>
        <authorList>
            <consortium name="The Broad Institute Genomics Platform"/>
            <consortium name="The Broad Institute Genome Sequencing Center for Infectious Disease"/>
            <person name="Wu L."/>
            <person name="Ma J."/>
        </authorList>
    </citation>
    <scope>NUCLEOTIDE SEQUENCE [LARGE SCALE GENOMIC DNA]</scope>
    <source>
        <strain evidence="2">JCM 17927</strain>
    </source>
</reference>
<dbReference type="PANTHER" id="PTHR36452:SF1">
    <property type="entry name" value="DUF2461 DOMAIN-CONTAINING PROTEIN"/>
    <property type="match status" value="1"/>
</dbReference>
<dbReference type="InterPro" id="IPR015996">
    <property type="entry name" value="UCP028451"/>
</dbReference>
<dbReference type="RefSeq" id="WP_345241613.1">
    <property type="nucleotide sequence ID" value="NZ_BAABHD010000012.1"/>
</dbReference>
<protein>
    <submittedName>
        <fullName evidence="1">DUF2461 domain-containing protein</fullName>
    </submittedName>
</protein>
<organism evidence="1 2">
    <name type="scientific">Nibrella saemangeumensis</name>
    <dbReference type="NCBI Taxonomy" id="1084526"/>
    <lineage>
        <taxon>Bacteria</taxon>
        <taxon>Pseudomonadati</taxon>
        <taxon>Bacteroidota</taxon>
        <taxon>Cytophagia</taxon>
        <taxon>Cytophagales</taxon>
        <taxon>Spirosomataceae</taxon>
        <taxon>Nibrella</taxon>
    </lineage>
</organism>
<dbReference type="PANTHER" id="PTHR36452">
    <property type="entry name" value="CHROMOSOME 12, WHOLE GENOME SHOTGUN SEQUENCE"/>
    <property type="match status" value="1"/>
</dbReference>
<dbReference type="InterPro" id="IPR012808">
    <property type="entry name" value="CHP02453"/>
</dbReference>
<evidence type="ECO:0000313" key="2">
    <source>
        <dbReference type="Proteomes" id="UP001501175"/>
    </source>
</evidence>
<dbReference type="EMBL" id="BAABHD010000012">
    <property type="protein sequence ID" value="GAA4450904.1"/>
    <property type="molecule type" value="Genomic_DNA"/>
</dbReference>
<comment type="caution">
    <text evidence="1">The sequence shown here is derived from an EMBL/GenBank/DDBJ whole genome shotgun (WGS) entry which is preliminary data.</text>
</comment>
<proteinExistence type="predicted"/>
<keyword evidence="2" id="KW-1185">Reference proteome</keyword>
<accession>A0ABP8MKF7</accession>
<evidence type="ECO:0000313" key="1">
    <source>
        <dbReference type="EMBL" id="GAA4450904.1"/>
    </source>
</evidence>